<gene>
    <name evidence="1" type="ORF">GCM10009006_33320</name>
</gene>
<dbReference type="Proteomes" id="UP000656367">
    <property type="component" value="Unassembled WGS sequence"/>
</dbReference>
<organism evidence="1 2">
    <name type="scientific">Haloarcula argentinensis</name>
    <dbReference type="NCBI Taxonomy" id="43776"/>
    <lineage>
        <taxon>Archaea</taxon>
        <taxon>Methanobacteriati</taxon>
        <taxon>Methanobacteriota</taxon>
        <taxon>Stenosarchaea group</taxon>
        <taxon>Halobacteria</taxon>
        <taxon>Halobacteriales</taxon>
        <taxon>Haloarculaceae</taxon>
        <taxon>Haloarcula</taxon>
    </lineage>
</organism>
<reference evidence="1" key="2">
    <citation type="submission" date="2020-09" db="EMBL/GenBank/DDBJ databases">
        <authorList>
            <person name="Sun Q."/>
            <person name="Ohkuma M."/>
        </authorList>
    </citation>
    <scope>NUCLEOTIDE SEQUENCE</scope>
    <source>
        <strain evidence="1">JCM 15759</strain>
    </source>
</reference>
<dbReference type="EMBL" id="BMON01000004">
    <property type="protein sequence ID" value="GGM49391.1"/>
    <property type="molecule type" value="Genomic_DNA"/>
</dbReference>
<reference evidence="1" key="1">
    <citation type="journal article" date="2014" name="Int. J. Syst. Evol. Microbiol.">
        <title>Complete genome sequence of Corynebacterium casei LMG S-19264T (=DSM 44701T), isolated from a smear-ripened cheese.</title>
        <authorList>
            <consortium name="US DOE Joint Genome Institute (JGI-PGF)"/>
            <person name="Walter F."/>
            <person name="Albersmeier A."/>
            <person name="Kalinowski J."/>
            <person name="Ruckert C."/>
        </authorList>
    </citation>
    <scope>NUCLEOTIDE SEQUENCE</scope>
    <source>
        <strain evidence="1">JCM 15759</strain>
    </source>
</reference>
<accession>A0A830FR30</accession>
<evidence type="ECO:0000313" key="1">
    <source>
        <dbReference type="EMBL" id="GGM49391.1"/>
    </source>
</evidence>
<proteinExistence type="predicted"/>
<evidence type="ECO:0000313" key="2">
    <source>
        <dbReference type="Proteomes" id="UP000656367"/>
    </source>
</evidence>
<sequence>MLVNRRKVITGVGASCAISLSGCLGILQSGGQIANVEIVRNSIEVEIKDSSKVSKINIFYQDEVVKESGVSTGEDTASVSLLLSDDYDEWEYPDKDFGEGDSYRAGDYRIVAVGEEDEQVGSAELSLEPELEVVDIGLAREFENNGSFRDEFEVSEMGDRDQRRFLDAAVVLQVENKGNAPELVGPFTLDNAETATVTFEGFGMSDDEEGDVGFISRPRGEANFSLPVERWVGKGGEDFDPAPDANILESGKTGYFVTEPFLHERSGKEPTIESLNDACSAGVTLQMSGGVHGAAGDSAEVEFSRKLAGDPQKYRKEDANYEYWCKGQTLSMSDSSTSEQ</sequence>
<dbReference type="PROSITE" id="PS51257">
    <property type="entry name" value="PROKAR_LIPOPROTEIN"/>
    <property type="match status" value="1"/>
</dbReference>
<name>A0A830FR30_HALAR</name>
<protein>
    <submittedName>
        <fullName evidence="1">Uncharacterized protein</fullName>
    </submittedName>
</protein>
<comment type="caution">
    <text evidence="1">The sequence shown here is derived from an EMBL/GenBank/DDBJ whole genome shotgun (WGS) entry which is preliminary data.</text>
</comment>
<dbReference type="AlphaFoldDB" id="A0A830FR30"/>